<dbReference type="Proteomes" id="UP000298030">
    <property type="component" value="Unassembled WGS sequence"/>
</dbReference>
<accession>A0A4Y7SDW6</accession>
<comment type="caution">
    <text evidence="1">The sequence shown here is derived from an EMBL/GenBank/DDBJ whole genome shotgun (WGS) entry which is preliminary data.</text>
</comment>
<proteinExistence type="predicted"/>
<protein>
    <submittedName>
        <fullName evidence="1">Uncharacterized protein</fullName>
    </submittedName>
</protein>
<sequence length="130" mass="14894">MSTLTSQNEIRRSRPTLPLFATARDVLVLRSIRSPRLESRSKHALTLVLCQSLSLRTCGYPSNQFQVPLNFYSRAGRCGKRLHLLGHMRNARVHPGLMSKNSHLYSRKAESELLSKKYGQRECRKVLCAR</sequence>
<keyword evidence="2" id="KW-1185">Reference proteome</keyword>
<name>A0A4Y7SDW6_COPMI</name>
<organism evidence="1 2">
    <name type="scientific">Coprinellus micaceus</name>
    <name type="common">Glistening ink-cap mushroom</name>
    <name type="synonym">Coprinus micaceus</name>
    <dbReference type="NCBI Taxonomy" id="71717"/>
    <lineage>
        <taxon>Eukaryota</taxon>
        <taxon>Fungi</taxon>
        <taxon>Dikarya</taxon>
        <taxon>Basidiomycota</taxon>
        <taxon>Agaricomycotina</taxon>
        <taxon>Agaricomycetes</taxon>
        <taxon>Agaricomycetidae</taxon>
        <taxon>Agaricales</taxon>
        <taxon>Agaricineae</taxon>
        <taxon>Psathyrellaceae</taxon>
        <taxon>Coprinellus</taxon>
    </lineage>
</organism>
<gene>
    <name evidence="1" type="ORF">FA13DRAFT_298294</name>
</gene>
<evidence type="ECO:0000313" key="1">
    <source>
        <dbReference type="EMBL" id="TEB19956.1"/>
    </source>
</evidence>
<evidence type="ECO:0000313" key="2">
    <source>
        <dbReference type="Proteomes" id="UP000298030"/>
    </source>
</evidence>
<dbReference type="AlphaFoldDB" id="A0A4Y7SDW6"/>
<reference evidence="1 2" key="1">
    <citation type="journal article" date="2019" name="Nat. Ecol. Evol.">
        <title>Megaphylogeny resolves global patterns of mushroom evolution.</title>
        <authorList>
            <person name="Varga T."/>
            <person name="Krizsan K."/>
            <person name="Foldi C."/>
            <person name="Dima B."/>
            <person name="Sanchez-Garcia M."/>
            <person name="Sanchez-Ramirez S."/>
            <person name="Szollosi G.J."/>
            <person name="Szarkandi J.G."/>
            <person name="Papp V."/>
            <person name="Albert L."/>
            <person name="Andreopoulos W."/>
            <person name="Angelini C."/>
            <person name="Antonin V."/>
            <person name="Barry K.W."/>
            <person name="Bougher N.L."/>
            <person name="Buchanan P."/>
            <person name="Buyck B."/>
            <person name="Bense V."/>
            <person name="Catcheside P."/>
            <person name="Chovatia M."/>
            <person name="Cooper J."/>
            <person name="Damon W."/>
            <person name="Desjardin D."/>
            <person name="Finy P."/>
            <person name="Geml J."/>
            <person name="Haridas S."/>
            <person name="Hughes K."/>
            <person name="Justo A."/>
            <person name="Karasinski D."/>
            <person name="Kautmanova I."/>
            <person name="Kiss B."/>
            <person name="Kocsube S."/>
            <person name="Kotiranta H."/>
            <person name="LaButti K.M."/>
            <person name="Lechner B.E."/>
            <person name="Liimatainen K."/>
            <person name="Lipzen A."/>
            <person name="Lukacs Z."/>
            <person name="Mihaltcheva S."/>
            <person name="Morgado L.N."/>
            <person name="Niskanen T."/>
            <person name="Noordeloos M.E."/>
            <person name="Ohm R.A."/>
            <person name="Ortiz-Santana B."/>
            <person name="Ovrebo C."/>
            <person name="Racz N."/>
            <person name="Riley R."/>
            <person name="Savchenko A."/>
            <person name="Shiryaev A."/>
            <person name="Soop K."/>
            <person name="Spirin V."/>
            <person name="Szebenyi C."/>
            <person name="Tomsovsky M."/>
            <person name="Tulloss R.E."/>
            <person name="Uehling J."/>
            <person name="Grigoriev I.V."/>
            <person name="Vagvolgyi C."/>
            <person name="Papp T."/>
            <person name="Martin F.M."/>
            <person name="Miettinen O."/>
            <person name="Hibbett D.S."/>
            <person name="Nagy L.G."/>
        </authorList>
    </citation>
    <scope>NUCLEOTIDE SEQUENCE [LARGE SCALE GENOMIC DNA]</scope>
    <source>
        <strain evidence="1 2">FP101781</strain>
    </source>
</reference>
<dbReference type="EMBL" id="QPFP01000162">
    <property type="protein sequence ID" value="TEB19956.1"/>
    <property type="molecule type" value="Genomic_DNA"/>
</dbReference>